<protein>
    <submittedName>
        <fullName evidence="1 3">Uncharacterized protein</fullName>
    </submittedName>
</protein>
<gene>
    <name evidence="1" type="ORF">HPLM_LOCUS15373</name>
</gene>
<proteinExistence type="predicted"/>
<evidence type="ECO:0000313" key="3">
    <source>
        <dbReference type="WBParaSite" id="HPLM_0001538101-mRNA-1"/>
    </source>
</evidence>
<dbReference type="EMBL" id="UZAF01018957">
    <property type="protein sequence ID" value="VDO56386.1"/>
    <property type="molecule type" value="Genomic_DNA"/>
</dbReference>
<dbReference type="Proteomes" id="UP000268014">
    <property type="component" value="Unassembled WGS sequence"/>
</dbReference>
<name>A0A0N4WUP6_HAEPC</name>
<evidence type="ECO:0000313" key="2">
    <source>
        <dbReference type="Proteomes" id="UP000268014"/>
    </source>
</evidence>
<dbReference type="AlphaFoldDB" id="A0A0N4WUP6"/>
<reference evidence="3" key="1">
    <citation type="submission" date="2017-02" db="UniProtKB">
        <authorList>
            <consortium name="WormBaseParasite"/>
        </authorList>
    </citation>
    <scope>IDENTIFICATION</scope>
</reference>
<accession>A0A0N4WUP6</accession>
<evidence type="ECO:0000313" key="1">
    <source>
        <dbReference type="EMBL" id="VDO56386.1"/>
    </source>
</evidence>
<dbReference type="WBParaSite" id="HPLM_0001538101-mRNA-1">
    <property type="protein sequence ID" value="HPLM_0001538101-mRNA-1"/>
    <property type="gene ID" value="HPLM_0001538101"/>
</dbReference>
<keyword evidence="2" id="KW-1185">Reference proteome</keyword>
<reference evidence="1 2" key="2">
    <citation type="submission" date="2018-11" db="EMBL/GenBank/DDBJ databases">
        <authorList>
            <consortium name="Pathogen Informatics"/>
        </authorList>
    </citation>
    <scope>NUCLEOTIDE SEQUENCE [LARGE SCALE GENOMIC DNA]</scope>
    <source>
        <strain evidence="1 2">MHpl1</strain>
    </source>
</reference>
<organism evidence="3">
    <name type="scientific">Haemonchus placei</name>
    <name type="common">Barber's pole worm</name>
    <dbReference type="NCBI Taxonomy" id="6290"/>
    <lineage>
        <taxon>Eukaryota</taxon>
        <taxon>Metazoa</taxon>
        <taxon>Ecdysozoa</taxon>
        <taxon>Nematoda</taxon>
        <taxon>Chromadorea</taxon>
        <taxon>Rhabditida</taxon>
        <taxon>Rhabditina</taxon>
        <taxon>Rhabditomorpha</taxon>
        <taxon>Strongyloidea</taxon>
        <taxon>Trichostrongylidae</taxon>
        <taxon>Haemonchus</taxon>
    </lineage>
</organism>
<sequence>MDSLCNTINGKLILRNLNGKYILHSSCPQFLHHLSSSDENELLHLQA</sequence>